<keyword evidence="3" id="KW-1185">Reference proteome</keyword>
<dbReference type="Proteomes" id="UP000050501">
    <property type="component" value="Unassembled WGS sequence"/>
</dbReference>
<dbReference type="InterPro" id="IPR027417">
    <property type="entry name" value="P-loop_NTPase"/>
</dbReference>
<dbReference type="GO" id="GO:0005524">
    <property type="term" value="F:ATP binding"/>
    <property type="evidence" value="ECO:0007669"/>
    <property type="project" value="InterPro"/>
</dbReference>
<evidence type="ECO:0000259" key="1">
    <source>
        <dbReference type="Pfam" id="PF13304"/>
    </source>
</evidence>
<gene>
    <name evidence="2" type="ORF">ADN01_02095</name>
</gene>
<organism evidence="2 3">
    <name type="scientific">Levilinea saccharolytica</name>
    <dbReference type="NCBI Taxonomy" id="229921"/>
    <lineage>
        <taxon>Bacteria</taxon>
        <taxon>Bacillati</taxon>
        <taxon>Chloroflexota</taxon>
        <taxon>Anaerolineae</taxon>
        <taxon>Anaerolineales</taxon>
        <taxon>Anaerolineaceae</taxon>
        <taxon>Levilinea</taxon>
    </lineage>
</organism>
<accession>A0A0P6Y4A3</accession>
<dbReference type="OrthoDB" id="9809324at2"/>
<dbReference type="PANTHER" id="PTHR40396:SF1">
    <property type="entry name" value="ATPASE AAA-TYPE CORE DOMAIN-CONTAINING PROTEIN"/>
    <property type="match status" value="1"/>
</dbReference>
<dbReference type="AlphaFoldDB" id="A0A0P6Y4A3"/>
<dbReference type="PANTHER" id="PTHR40396">
    <property type="entry name" value="ATPASE-LIKE PROTEIN"/>
    <property type="match status" value="1"/>
</dbReference>
<comment type="caution">
    <text evidence="2">The sequence shown here is derived from an EMBL/GenBank/DDBJ whole genome shotgun (WGS) entry which is preliminary data.</text>
</comment>
<dbReference type="EMBL" id="LGCM01000008">
    <property type="protein sequence ID" value="KPL90867.1"/>
    <property type="molecule type" value="Genomic_DNA"/>
</dbReference>
<evidence type="ECO:0000313" key="2">
    <source>
        <dbReference type="EMBL" id="KPL90867.1"/>
    </source>
</evidence>
<evidence type="ECO:0000313" key="3">
    <source>
        <dbReference type="Proteomes" id="UP000050501"/>
    </source>
</evidence>
<dbReference type="InterPro" id="IPR003959">
    <property type="entry name" value="ATPase_AAA_core"/>
</dbReference>
<dbReference type="Pfam" id="PF13304">
    <property type="entry name" value="AAA_21"/>
    <property type="match status" value="1"/>
</dbReference>
<sequence length="438" mass="49640">MFIELTVGNFRSFKERATLSMVAAKLNARDPQLDLNNTFQVDEDLSLLTSAGIYGANASGKSNLIKALGFMRHYVLSSSRESQADEPIDTVPFKLDSQTELAPSYFEVVFRLEGVPYRYGFEVTTEKVETEWLFYSPNRKEAKLFTREDSEFSISRALKGGQALKSLTRPNALFLSVAAQFNNEIAKKVLGWFKRVNVISGLDDSAYGGFTAKAFAEDESYRAGIVELLQESDVGINNVVVEKINVHEAGVFPKNMPQELRDFLLKQVKDEGEFINFRAIHRRHCENDVIEDILFNLDEESEGTQKLFFLSGPVINTLREGKVLVIDEIEARLHTLLTRKLIGLFSSEKTNPKHAQLIFATHDTNLLSNKLFRRDQIWFVEKDEEGASHLYSLAELKVRNDASFESDYLQGKYGAIPILGEMRRALIELSQEDGHEIE</sequence>
<dbReference type="RefSeq" id="WP_075070886.1">
    <property type="nucleotide sequence ID" value="NZ_DF967974.1"/>
</dbReference>
<dbReference type="SUPFAM" id="SSF52540">
    <property type="entry name" value="P-loop containing nucleoside triphosphate hydrolases"/>
    <property type="match status" value="1"/>
</dbReference>
<proteinExistence type="predicted"/>
<reference evidence="2 3" key="1">
    <citation type="submission" date="2015-07" db="EMBL/GenBank/DDBJ databases">
        <title>Genome sequence of Levilinea saccharolytica DSM 16555.</title>
        <authorList>
            <person name="Hemp J."/>
            <person name="Ward L.M."/>
            <person name="Pace L.A."/>
            <person name="Fischer W.W."/>
        </authorList>
    </citation>
    <scope>NUCLEOTIDE SEQUENCE [LARGE SCALE GENOMIC DNA]</scope>
    <source>
        <strain evidence="2 3">KIBI-1</strain>
    </source>
</reference>
<feature type="domain" description="ATPase AAA-type core" evidence="1">
    <location>
        <begin position="51"/>
        <end position="368"/>
    </location>
</feature>
<dbReference type="PATRIC" id="fig|229921.5.peg.1192"/>
<protein>
    <recommendedName>
        <fullName evidence="1">ATPase AAA-type core domain-containing protein</fullName>
    </recommendedName>
</protein>
<dbReference type="GO" id="GO:0016887">
    <property type="term" value="F:ATP hydrolysis activity"/>
    <property type="evidence" value="ECO:0007669"/>
    <property type="project" value="InterPro"/>
</dbReference>
<dbReference type="Gene3D" id="3.40.50.300">
    <property type="entry name" value="P-loop containing nucleotide triphosphate hydrolases"/>
    <property type="match status" value="1"/>
</dbReference>
<name>A0A0P6Y4A3_9CHLR</name>
<dbReference type="STRING" id="229921.ADN01_02095"/>